<feature type="transmembrane region" description="Helical" evidence="1">
    <location>
        <begin position="107"/>
        <end position="126"/>
    </location>
</feature>
<dbReference type="EMBL" id="CP163432">
    <property type="protein sequence ID" value="XDQ10853.1"/>
    <property type="molecule type" value="Genomic_DNA"/>
</dbReference>
<name>A0AB39N1J6_9ACTN</name>
<accession>A0AB39N1J6</accession>
<keyword evidence="1" id="KW-1133">Transmembrane helix</keyword>
<keyword evidence="1" id="KW-0812">Transmembrane</keyword>
<proteinExistence type="predicted"/>
<evidence type="ECO:0000313" key="2">
    <source>
        <dbReference type="EMBL" id="XDQ10853.1"/>
    </source>
</evidence>
<sequence>MPDNTSPLWWLFAVLSALIFLALWYPGMVNNRQKAVISCAPLLSIVVLFGYSRANDESIIEWLPIYCAMILGFALAAVGHWKALRTFMAWRAENPGKPDSEGPSTPWMLQLAVTLPGLSIPAFLLFR</sequence>
<protein>
    <submittedName>
        <fullName evidence="2">Uncharacterized protein</fullName>
    </submittedName>
</protein>
<feature type="transmembrane region" description="Helical" evidence="1">
    <location>
        <begin position="33"/>
        <end position="51"/>
    </location>
</feature>
<keyword evidence="1" id="KW-0472">Membrane</keyword>
<evidence type="ECO:0000256" key="1">
    <source>
        <dbReference type="SAM" id="Phobius"/>
    </source>
</evidence>
<dbReference type="RefSeq" id="WP_369271136.1">
    <property type="nucleotide sequence ID" value="NZ_CP163432.1"/>
</dbReference>
<feature type="transmembrane region" description="Helical" evidence="1">
    <location>
        <begin position="7"/>
        <end position="27"/>
    </location>
</feature>
<gene>
    <name evidence="2" type="ORF">AB5J55_14840</name>
</gene>
<reference evidence="2" key="1">
    <citation type="submission" date="2024-07" db="EMBL/GenBank/DDBJ databases">
        <authorList>
            <person name="Yu S.T."/>
        </authorList>
    </citation>
    <scope>NUCLEOTIDE SEQUENCE</scope>
    <source>
        <strain evidence="2">R11</strain>
    </source>
</reference>
<dbReference type="AlphaFoldDB" id="A0AB39N1J6"/>
<organism evidence="2">
    <name type="scientific">Streptomyces sp. R11</name>
    <dbReference type="NCBI Taxonomy" id="3238625"/>
    <lineage>
        <taxon>Bacteria</taxon>
        <taxon>Bacillati</taxon>
        <taxon>Actinomycetota</taxon>
        <taxon>Actinomycetes</taxon>
        <taxon>Kitasatosporales</taxon>
        <taxon>Streptomycetaceae</taxon>
        <taxon>Streptomyces</taxon>
    </lineage>
</organism>
<feature type="transmembrane region" description="Helical" evidence="1">
    <location>
        <begin position="63"/>
        <end position="81"/>
    </location>
</feature>